<dbReference type="Proteomes" id="UP000887565">
    <property type="component" value="Unplaced"/>
</dbReference>
<name>A0A915HNJ1_ROMCU</name>
<keyword evidence="2" id="KW-0472">Membrane</keyword>
<dbReference type="WBParaSite" id="nRc.2.0.1.t03076-RA">
    <property type="protein sequence ID" value="nRc.2.0.1.t03076-RA"/>
    <property type="gene ID" value="nRc.2.0.1.g03076"/>
</dbReference>
<sequence length="307" mass="34559">MHIVAARNVVFATKISWTVQGMIFPPQKVAPWSQFQRNRFPDTIIMLKTSFSNKYNKLLVQNLDRQRLRGFDSWASFLPGAGPGKMGTSLPSTRKTPSQVGQVSGKQSMAHSAGGGKSQASKVGAPRKQVKWGLVATSIFYGLLFFTMAACGVGIYIFANRKPPSELDPSIQNRYVRACYATSKKRLGVSDDYMQHCVKLTYPYHQNCVENECNKLDFQFNENTGEFQRIEAVMNDTNVLIKGDVINIEIFSPDGQLCDLRSQSKCYQNQDQKWMCNEQLASLTYIETALSSTYSSNYFVTQQSIQK</sequence>
<protein>
    <submittedName>
        <fullName evidence="4">Uncharacterized protein</fullName>
    </submittedName>
</protein>
<feature type="compositionally biased region" description="Polar residues" evidence="1">
    <location>
        <begin position="89"/>
        <end position="110"/>
    </location>
</feature>
<evidence type="ECO:0000313" key="4">
    <source>
        <dbReference type="WBParaSite" id="nRc.2.0.1.t03076-RA"/>
    </source>
</evidence>
<reference evidence="4" key="1">
    <citation type="submission" date="2022-11" db="UniProtKB">
        <authorList>
            <consortium name="WormBaseParasite"/>
        </authorList>
    </citation>
    <scope>IDENTIFICATION</scope>
</reference>
<evidence type="ECO:0000256" key="2">
    <source>
        <dbReference type="SAM" id="Phobius"/>
    </source>
</evidence>
<dbReference type="AlphaFoldDB" id="A0A915HNJ1"/>
<feature type="region of interest" description="Disordered" evidence="1">
    <location>
        <begin position="85"/>
        <end position="122"/>
    </location>
</feature>
<evidence type="ECO:0000256" key="1">
    <source>
        <dbReference type="SAM" id="MobiDB-lite"/>
    </source>
</evidence>
<keyword evidence="2" id="KW-1133">Transmembrane helix</keyword>
<proteinExistence type="predicted"/>
<evidence type="ECO:0000313" key="3">
    <source>
        <dbReference type="Proteomes" id="UP000887565"/>
    </source>
</evidence>
<keyword evidence="2" id="KW-0812">Transmembrane</keyword>
<keyword evidence="3" id="KW-1185">Reference proteome</keyword>
<feature type="transmembrane region" description="Helical" evidence="2">
    <location>
        <begin position="132"/>
        <end position="159"/>
    </location>
</feature>
<accession>A0A915HNJ1</accession>
<organism evidence="3 4">
    <name type="scientific">Romanomermis culicivorax</name>
    <name type="common">Nematode worm</name>
    <dbReference type="NCBI Taxonomy" id="13658"/>
    <lineage>
        <taxon>Eukaryota</taxon>
        <taxon>Metazoa</taxon>
        <taxon>Ecdysozoa</taxon>
        <taxon>Nematoda</taxon>
        <taxon>Enoplea</taxon>
        <taxon>Dorylaimia</taxon>
        <taxon>Mermithida</taxon>
        <taxon>Mermithoidea</taxon>
        <taxon>Mermithidae</taxon>
        <taxon>Romanomermis</taxon>
    </lineage>
</organism>